<dbReference type="PANTHER" id="PTHR48051">
    <property type="match status" value="1"/>
</dbReference>
<evidence type="ECO:0000256" key="2">
    <source>
        <dbReference type="ARBA" id="ARBA00022737"/>
    </source>
</evidence>
<keyword evidence="1" id="KW-0433">Leucine-rich repeat</keyword>
<dbReference type="InterPro" id="IPR032675">
    <property type="entry name" value="LRR_dom_sf"/>
</dbReference>
<protein>
    <submittedName>
        <fullName evidence="3">Uncharacterized protein</fullName>
    </submittedName>
</protein>
<accession>A0A7S4VQ28</accession>
<dbReference type="InterPro" id="IPR050216">
    <property type="entry name" value="LRR_domain-containing"/>
</dbReference>
<dbReference type="PANTHER" id="PTHR48051:SF1">
    <property type="entry name" value="RAS SUPPRESSOR PROTEIN 1"/>
    <property type="match status" value="1"/>
</dbReference>
<dbReference type="EMBL" id="HBNS01055733">
    <property type="protein sequence ID" value="CAE4658754.1"/>
    <property type="molecule type" value="Transcribed_RNA"/>
</dbReference>
<dbReference type="GO" id="GO:0005737">
    <property type="term" value="C:cytoplasm"/>
    <property type="evidence" value="ECO:0007669"/>
    <property type="project" value="TreeGrafter"/>
</dbReference>
<organism evidence="3">
    <name type="scientific">Ditylum brightwellii</name>
    <dbReference type="NCBI Taxonomy" id="49249"/>
    <lineage>
        <taxon>Eukaryota</taxon>
        <taxon>Sar</taxon>
        <taxon>Stramenopiles</taxon>
        <taxon>Ochrophyta</taxon>
        <taxon>Bacillariophyta</taxon>
        <taxon>Mediophyceae</taxon>
        <taxon>Lithodesmiophycidae</taxon>
        <taxon>Lithodesmiales</taxon>
        <taxon>Lithodesmiaceae</taxon>
        <taxon>Ditylum</taxon>
    </lineage>
</organism>
<proteinExistence type="predicted"/>
<dbReference type="SUPFAM" id="SSF52058">
    <property type="entry name" value="L domain-like"/>
    <property type="match status" value="1"/>
</dbReference>
<sequence length="206" mass="22925">MIVYLSLLLTKHEGSKEDRNFSECTLLTASAVLPPFPEEFSIIEELDLSGNALDSIPDNINNLTNLRSLFLGGYPTDHPERKNKIQALPNLSSLIHLEHLSVHDTNLSILPELPMLSLRILRVDRCPLDDVCFAKGKMQLPPNLTTLHLEGCSLSGSLERPDLLPDCVKELKYLEDLQLPDGCHIGLFFGMPVNEAVSMAEKGLKR</sequence>
<dbReference type="Pfam" id="PF00560">
    <property type="entry name" value="LRR_1"/>
    <property type="match status" value="2"/>
</dbReference>
<evidence type="ECO:0000313" key="3">
    <source>
        <dbReference type="EMBL" id="CAE4658754.1"/>
    </source>
</evidence>
<keyword evidence="2" id="KW-0677">Repeat</keyword>
<reference evidence="3" key="1">
    <citation type="submission" date="2021-01" db="EMBL/GenBank/DDBJ databases">
        <authorList>
            <person name="Corre E."/>
            <person name="Pelletier E."/>
            <person name="Niang G."/>
            <person name="Scheremetjew M."/>
            <person name="Finn R."/>
            <person name="Kale V."/>
            <person name="Holt S."/>
            <person name="Cochrane G."/>
            <person name="Meng A."/>
            <person name="Brown T."/>
            <person name="Cohen L."/>
        </authorList>
    </citation>
    <scope>NUCLEOTIDE SEQUENCE</scope>
    <source>
        <strain evidence="3">GSO104</strain>
    </source>
</reference>
<evidence type="ECO:0000256" key="1">
    <source>
        <dbReference type="ARBA" id="ARBA00022614"/>
    </source>
</evidence>
<name>A0A7S4VQ28_9STRA</name>
<gene>
    <name evidence="3" type="ORF">DBRI00130_LOCUS40267</name>
</gene>
<dbReference type="InterPro" id="IPR001611">
    <property type="entry name" value="Leu-rich_rpt"/>
</dbReference>
<dbReference type="AlphaFoldDB" id="A0A7S4VQ28"/>
<dbReference type="Gene3D" id="3.80.10.10">
    <property type="entry name" value="Ribonuclease Inhibitor"/>
    <property type="match status" value="1"/>
</dbReference>